<feature type="transmembrane region" description="Helical" evidence="6">
    <location>
        <begin position="50"/>
        <end position="68"/>
    </location>
</feature>
<dbReference type="Pfam" id="PF06081">
    <property type="entry name" value="ArAE_1"/>
    <property type="match status" value="1"/>
</dbReference>
<keyword evidence="2" id="KW-1003">Cell membrane</keyword>
<dbReference type="InterPro" id="IPR010343">
    <property type="entry name" value="ArAE_1"/>
</dbReference>
<protein>
    <submittedName>
        <fullName evidence="8">Aromatic acid exporter family protein</fullName>
    </submittedName>
</protein>
<name>A0ABW9XLP1_9BACL</name>
<feature type="domain" description="Putative aromatic acid exporter C-terminal" evidence="7">
    <location>
        <begin position="146"/>
        <end position="309"/>
    </location>
</feature>
<evidence type="ECO:0000256" key="3">
    <source>
        <dbReference type="ARBA" id="ARBA00022692"/>
    </source>
</evidence>
<dbReference type="Pfam" id="PF11728">
    <property type="entry name" value="ArAE_1_C"/>
    <property type="match status" value="1"/>
</dbReference>
<proteinExistence type="predicted"/>
<sequence length="329" mass="36545">MGIRVIKTAIAALGALYTAYYLGLNPALSAGLLAILGVEVTRKRGLKSALIRIAASVLGLAFASLLFLTLGFRLWTISIFILLTIPVLSRAGLKDGIATSAVIVFHVYARAEVTLGLIGNEIMLLLTGLGWATVINLIYMPKDDLKLLELRHETEENFAAIFRKLAQTLRAPTPVWDGQELLDAGHAIEEGSRRAEINRENRIWAHGGDSRYWSRYFDMRQLQLETIGQMLSHLSFVYESLPQGEHAAELFDHLSGDVKSAVYEGGVEDMIKLLEARFKIMPLPVTREEFEMRAALFLLLQDLKRYLAIAKRLKKQKSGEPAAADNEPA</sequence>
<dbReference type="EMBL" id="JAAAMV010000002">
    <property type="protein sequence ID" value="NBD23510.1"/>
    <property type="molecule type" value="Genomic_DNA"/>
</dbReference>
<accession>A0ABW9XLP1</accession>
<comment type="caution">
    <text evidence="8">The sequence shown here is derived from an EMBL/GenBank/DDBJ whole genome shotgun (WGS) entry which is preliminary data.</text>
</comment>
<organism evidence="8 9">
    <name type="scientific">Paenibacillus glycinis</name>
    <dbReference type="NCBI Taxonomy" id="2697035"/>
    <lineage>
        <taxon>Bacteria</taxon>
        <taxon>Bacillati</taxon>
        <taxon>Bacillota</taxon>
        <taxon>Bacilli</taxon>
        <taxon>Bacillales</taxon>
        <taxon>Paenibacillaceae</taxon>
        <taxon>Paenibacillus</taxon>
    </lineage>
</organism>
<evidence type="ECO:0000313" key="8">
    <source>
        <dbReference type="EMBL" id="NBD23510.1"/>
    </source>
</evidence>
<feature type="transmembrane region" description="Helical" evidence="6">
    <location>
        <begin position="74"/>
        <end position="93"/>
    </location>
</feature>
<feature type="transmembrane region" description="Helical" evidence="6">
    <location>
        <begin position="114"/>
        <end position="139"/>
    </location>
</feature>
<dbReference type="PANTHER" id="PTHR40064:SF1">
    <property type="entry name" value="MEMBRANE PROTEIN"/>
    <property type="match status" value="1"/>
</dbReference>
<keyword evidence="5 6" id="KW-0472">Membrane</keyword>
<evidence type="ECO:0000256" key="4">
    <source>
        <dbReference type="ARBA" id="ARBA00022989"/>
    </source>
</evidence>
<feature type="transmembrane region" description="Helical" evidence="6">
    <location>
        <begin position="20"/>
        <end position="38"/>
    </location>
</feature>
<dbReference type="RefSeq" id="WP_161742013.1">
    <property type="nucleotide sequence ID" value="NZ_JAAAMV010000002.1"/>
</dbReference>
<reference evidence="8 9" key="1">
    <citation type="submission" date="2020-01" db="EMBL/GenBank/DDBJ databases">
        <title>Paenibacillus soybeanensis sp. nov. isolated from the nodules of soybean (Glycine max(L.) Merr).</title>
        <authorList>
            <person name="Wang H."/>
        </authorList>
    </citation>
    <scope>NUCLEOTIDE SEQUENCE [LARGE SCALE GENOMIC DNA]</scope>
    <source>
        <strain evidence="8 9">T1</strain>
    </source>
</reference>
<keyword evidence="3 6" id="KW-0812">Transmembrane</keyword>
<comment type="subcellular location">
    <subcellularLocation>
        <location evidence="1">Cell membrane</location>
        <topology evidence="1">Multi-pass membrane protein</topology>
    </subcellularLocation>
</comment>
<dbReference type="InterPro" id="IPR021062">
    <property type="entry name" value="ArAE_1_C"/>
</dbReference>
<dbReference type="InterPro" id="IPR052984">
    <property type="entry name" value="UPF0421"/>
</dbReference>
<evidence type="ECO:0000256" key="5">
    <source>
        <dbReference type="ARBA" id="ARBA00023136"/>
    </source>
</evidence>
<evidence type="ECO:0000256" key="2">
    <source>
        <dbReference type="ARBA" id="ARBA00022475"/>
    </source>
</evidence>
<evidence type="ECO:0000313" key="9">
    <source>
        <dbReference type="Proteomes" id="UP000665561"/>
    </source>
</evidence>
<dbReference type="InterPro" id="IPR038323">
    <property type="entry name" value="ArAE_1_C_sf"/>
</dbReference>
<evidence type="ECO:0000256" key="1">
    <source>
        <dbReference type="ARBA" id="ARBA00004651"/>
    </source>
</evidence>
<evidence type="ECO:0000259" key="7">
    <source>
        <dbReference type="Pfam" id="PF11728"/>
    </source>
</evidence>
<dbReference type="Gene3D" id="1.20.120.940">
    <property type="entry name" value="Putative aromatic acid exporter, C-terminal domain"/>
    <property type="match status" value="1"/>
</dbReference>
<dbReference type="PANTHER" id="PTHR40064">
    <property type="entry name" value="MEMBRANE PROTEIN-RELATED"/>
    <property type="match status" value="1"/>
</dbReference>
<gene>
    <name evidence="8" type="ORF">GT019_06460</name>
</gene>
<dbReference type="Proteomes" id="UP000665561">
    <property type="component" value="Unassembled WGS sequence"/>
</dbReference>
<evidence type="ECO:0000256" key="6">
    <source>
        <dbReference type="SAM" id="Phobius"/>
    </source>
</evidence>
<keyword evidence="9" id="KW-1185">Reference proteome</keyword>
<keyword evidence="4 6" id="KW-1133">Transmembrane helix</keyword>